<dbReference type="Proteomes" id="UP000183487">
    <property type="component" value="Unassembled WGS sequence"/>
</dbReference>
<protein>
    <submittedName>
        <fullName evidence="1">Uncharacterized protein</fullName>
    </submittedName>
</protein>
<evidence type="ECO:0000313" key="2">
    <source>
        <dbReference type="Proteomes" id="UP000183487"/>
    </source>
</evidence>
<gene>
    <name evidence="1" type="ORF">SAMN05443245_6478</name>
</gene>
<keyword evidence="2" id="KW-1185">Reference proteome</keyword>
<organism evidence="1 2">
    <name type="scientific">Paraburkholderia fungorum</name>
    <dbReference type="NCBI Taxonomy" id="134537"/>
    <lineage>
        <taxon>Bacteria</taxon>
        <taxon>Pseudomonadati</taxon>
        <taxon>Pseudomonadota</taxon>
        <taxon>Betaproteobacteria</taxon>
        <taxon>Burkholderiales</taxon>
        <taxon>Burkholderiaceae</taxon>
        <taxon>Paraburkholderia</taxon>
    </lineage>
</organism>
<proteinExistence type="predicted"/>
<evidence type="ECO:0000313" key="1">
    <source>
        <dbReference type="EMBL" id="SDR49685.1"/>
    </source>
</evidence>
<reference evidence="2" key="1">
    <citation type="submission" date="2016-10" db="EMBL/GenBank/DDBJ databases">
        <authorList>
            <person name="Varghese N."/>
        </authorList>
    </citation>
    <scope>NUCLEOTIDE SEQUENCE [LARGE SCALE GENOMIC DNA]</scope>
    <source>
        <strain evidence="2">GAS106B</strain>
    </source>
</reference>
<accession>A0A1H1JJ66</accession>
<sequence>MQLANFNPALDRGLDTSAGGSILVTAPALSSPGQLAFTQ</sequence>
<dbReference type="AlphaFoldDB" id="A0A1H1JJ66"/>
<dbReference type="EMBL" id="FNKP01000003">
    <property type="protein sequence ID" value="SDR49685.1"/>
    <property type="molecule type" value="Genomic_DNA"/>
</dbReference>
<name>A0A1H1JJ66_9BURK</name>